<evidence type="ECO:0000256" key="4">
    <source>
        <dbReference type="ARBA" id="ARBA00022490"/>
    </source>
</evidence>
<dbReference type="SMART" id="SM00312">
    <property type="entry name" value="PX"/>
    <property type="match status" value="1"/>
</dbReference>
<keyword evidence="4" id="KW-0963">Cytoplasm</keyword>
<dbReference type="EMBL" id="GL377591">
    <property type="protein sequence ID" value="EFJ23738.1"/>
    <property type="molecule type" value="Genomic_DNA"/>
</dbReference>
<evidence type="ECO:0000256" key="6">
    <source>
        <dbReference type="ARBA" id="ARBA00023054"/>
    </source>
</evidence>
<dbReference type="InterPro" id="IPR001683">
    <property type="entry name" value="PX_dom"/>
</dbReference>
<dbReference type="SUPFAM" id="SSF64268">
    <property type="entry name" value="PX domain"/>
    <property type="match status" value="1"/>
</dbReference>
<evidence type="ECO:0000256" key="1">
    <source>
        <dbReference type="ARBA" id="ARBA00004481"/>
    </source>
</evidence>
<dbReference type="AlphaFoldDB" id="D8RVA0"/>
<dbReference type="PROSITE" id="PS50195">
    <property type="entry name" value="PX"/>
    <property type="match status" value="1"/>
</dbReference>
<feature type="non-terminal residue" evidence="12">
    <location>
        <position position="653"/>
    </location>
</feature>
<dbReference type="FunCoup" id="D8RVA0">
    <property type="interactions" value="1725"/>
</dbReference>
<feature type="domain" description="PX" evidence="11">
    <location>
        <begin position="50"/>
        <end position="169"/>
    </location>
</feature>
<feature type="region of interest" description="Disordered" evidence="10">
    <location>
        <begin position="250"/>
        <end position="273"/>
    </location>
</feature>
<dbReference type="GO" id="GO:0005829">
    <property type="term" value="C:cytosol"/>
    <property type="evidence" value="ECO:0007669"/>
    <property type="project" value="UniProtKB-SubCell"/>
</dbReference>
<feature type="coiled-coil region" evidence="9">
    <location>
        <begin position="349"/>
        <end position="514"/>
    </location>
</feature>
<evidence type="ECO:0000256" key="5">
    <source>
        <dbReference type="ARBA" id="ARBA00022927"/>
    </source>
</evidence>
<dbReference type="PANTHER" id="PTHR46856">
    <property type="entry name" value="PX DOMAIN-CONTAINING PROTEIN EREL1-RELATED"/>
    <property type="match status" value="1"/>
</dbReference>
<keyword evidence="6 9" id="KW-0175">Coiled coil</keyword>
<evidence type="ECO:0000256" key="3">
    <source>
        <dbReference type="ARBA" id="ARBA00022448"/>
    </source>
</evidence>
<keyword evidence="7" id="KW-0472">Membrane</keyword>
<feature type="compositionally biased region" description="Basic and acidic residues" evidence="10">
    <location>
        <begin position="258"/>
        <end position="273"/>
    </location>
</feature>
<dbReference type="GO" id="GO:0035091">
    <property type="term" value="F:phosphatidylinositol binding"/>
    <property type="evidence" value="ECO:0007669"/>
    <property type="project" value="InterPro"/>
</dbReference>
<dbReference type="InParanoid" id="D8RVA0"/>
<sequence>RTSPPHHRHDGTSPLPLGMDASPAPSKWDGASTIWPHDPRTGWSYCATIPSWVVLPEAKTGEGTFINPTVFYRVLVGIQSPQGVTSVRGILRRFSDFLKLYAALKSALRKKKIPPAPPKNTLLRINSSQALLQERRHALDDWMSSLLSDIEISRSAPVAAFLELEAAARSDAFAAASAASAQEDSASVIAGLALEDSGLIAPSSLYNGSSSVASLPDYASDAACSTSGVRTPTSLSELGVEVETADDIATAQRKKKGKDVEQGLEDGKQDSETSKIFRSVSEATLDNFHRRKDSDSDIASEQSIPMSVEGPSDTSLVLAAGIERRMEGVSSFESDILKGASVFLPADQRANLKRVMAALQRRFEIVKADMEDLITRLNQEVAVKGFLTIKVRDLEAELDNTRRKSQDVLQQAVSVERERVTELQWELEDCRTALMNAEESLQTERNDRGMENESLQSIRAELDNSKQQVVQLQEKLESLAKERDAIEAQARAEKRILAKEIKTLRKNQPELKEELDTALRIKAELEGVLRKEREKEELARNSRASFMHEVSALRQRLQECSVDFLAKEDGAKNSISSDAMELLTTSDNRINLLLAEVSFYEDEHYPTANGATANSNPPDGSGSEDAVNKFLVDILIDNAQLRKSMNSLTRSAL</sequence>
<dbReference type="GO" id="GO:0010008">
    <property type="term" value="C:endosome membrane"/>
    <property type="evidence" value="ECO:0000318"/>
    <property type="project" value="GO_Central"/>
</dbReference>
<evidence type="ECO:0000256" key="9">
    <source>
        <dbReference type="SAM" id="Coils"/>
    </source>
</evidence>
<organism evidence="13">
    <name type="scientific">Selaginella moellendorffii</name>
    <name type="common">Spikemoss</name>
    <dbReference type="NCBI Taxonomy" id="88036"/>
    <lineage>
        <taxon>Eukaryota</taxon>
        <taxon>Viridiplantae</taxon>
        <taxon>Streptophyta</taxon>
        <taxon>Embryophyta</taxon>
        <taxon>Tracheophyta</taxon>
        <taxon>Lycopodiopsida</taxon>
        <taxon>Selaginellales</taxon>
        <taxon>Selaginellaceae</taxon>
        <taxon>Selaginella</taxon>
    </lineage>
</organism>
<evidence type="ECO:0000313" key="12">
    <source>
        <dbReference type="EMBL" id="EFJ23738.1"/>
    </source>
</evidence>
<dbReference type="Gramene" id="EFJ23738">
    <property type="protein sequence ID" value="EFJ23738"/>
    <property type="gene ID" value="SELMODRAFT_10732"/>
</dbReference>
<evidence type="ECO:0000256" key="2">
    <source>
        <dbReference type="ARBA" id="ARBA00004514"/>
    </source>
</evidence>
<comment type="subcellular location">
    <subcellularLocation>
        <location evidence="2">Cytoplasm</location>
        <location evidence="2">Cytosol</location>
    </subcellularLocation>
    <subcellularLocation>
        <location evidence="1">Endosome membrane</location>
        <topology evidence="1">Peripheral membrane protein</topology>
    </subcellularLocation>
</comment>
<name>D8RVA0_SELML</name>
<dbReference type="STRING" id="88036.D8RVA0"/>
<accession>D8RVA0</accession>
<keyword evidence="5" id="KW-0653">Protein transport</keyword>
<gene>
    <name evidence="12" type="ORF">SELMODRAFT_10732</name>
</gene>
<dbReference type="InterPro" id="IPR044588">
    <property type="entry name" value="EREX-like"/>
</dbReference>
<comment type="function">
    <text evidence="8">Acts as an effector of RABF2A and RABF2B. Involved in vacuolar transport of storage proteins. Regulates membrane trafficking to protein storage vacuoles (PSVs). Binds specifically to phosphatidylinositol 3-monophosphate (PtdIns3P).</text>
</comment>
<dbReference type="Pfam" id="PF00787">
    <property type="entry name" value="PX"/>
    <property type="match status" value="1"/>
</dbReference>
<dbReference type="Gene3D" id="3.30.1520.10">
    <property type="entry name" value="Phox-like domain"/>
    <property type="match status" value="1"/>
</dbReference>
<proteinExistence type="predicted"/>
<reference evidence="12 13" key="1">
    <citation type="journal article" date="2011" name="Science">
        <title>The Selaginella genome identifies genetic changes associated with the evolution of vascular plants.</title>
        <authorList>
            <person name="Banks J.A."/>
            <person name="Nishiyama T."/>
            <person name="Hasebe M."/>
            <person name="Bowman J.L."/>
            <person name="Gribskov M."/>
            <person name="dePamphilis C."/>
            <person name="Albert V.A."/>
            <person name="Aono N."/>
            <person name="Aoyama T."/>
            <person name="Ambrose B.A."/>
            <person name="Ashton N.W."/>
            <person name="Axtell M.J."/>
            <person name="Barker E."/>
            <person name="Barker M.S."/>
            <person name="Bennetzen J.L."/>
            <person name="Bonawitz N.D."/>
            <person name="Chapple C."/>
            <person name="Cheng C."/>
            <person name="Correa L.G."/>
            <person name="Dacre M."/>
            <person name="DeBarry J."/>
            <person name="Dreyer I."/>
            <person name="Elias M."/>
            <person name="Engstrom E.M."/>
            <person name="Estelle M."/>
            <person name="Feng L."/>
            <person name="Finet C."/>
            <person name="Floyd S.K."/>
            <person name="Frommer W.B."/>
            <person name="Fujita T."/>
            <person name="Gramzow L."/>
            <person name="Gutensohn M."/>
            <person name="Harholt J."/>
            <person name="Hattori M."/>
            <person name="Heyl A."/>
            <person name="Hirai T."/>
            <person name="Hiwatashi Y."/>
            <person name="Ishikawa M."/>
            <person name="Iwata M."/>
            <person name="Karol K.G."/>
            <person name="Koehler B."/>
            <person name="Kolukisaoglu U."/>
            <person name="Kubo M."/>
            <person name="Kurata T."/>
            <person name="Lalonde S."/>
            <person name="Li K."/>
            <person name="Li Y."/>
            <person name="Litt A."/>
            <person name="Lyons E."/>
            <person name="Manning G."/>
            <person name="Maruyama T."/>
            <person name="Michael T.P."/>
            <person name="Mikami K."/>
            <person name="Miyazaki S."/>
            <person name="Morinaga S."/>
            <person name="Murata T."/>
            <person name="Mueller-Roeber B."/>
            <person name="Nelson D.R."/>
            <person name="Obara M."/>
            <person name="Oguri Y."/>
            <person name="Olmstead R.G."/>
            <person name="Onodera N."/>
            <person name="Petersen B.L."/>
            <person name="Pils B."/>
            <person name="Prigge M."/>
            <person name="Rensing S.A."/>
            <person name="Riano-Pachon D.M."/>
            <person name="Roberts A.W."/>
            <person name="Sato Y."/>
            <person name="Scheller H.V."/>
            <person name="Schulz B."/>
            <person name="Schulz C."/>
            <person name="Shakirov E.V."/>
            <person name="Shibagaki N."/>
            <person name="Shinohara N."/>
            <person name="Shippen D.E."/>
            <person name="Soerensen I."/>
            <person name="Sotooka R."/>
            <person name="Sugimoto N."/>
            <person name="Sugita M."/>
            <person name="Sumikawa N."/>
            <person name="Tanurdzic M."/>
            <person name="Theissen G."/>
            <person name="Ulvskov P."/>
            <person name="Wakazuki S."/>
            <person name="Weng J.K."/>
            <person name="Willats W.W."/>
            <person name="Wipf D."/>
            <person name="Wolf P.G."/>
            <person name="Yang L."/>
            <person name="Zimmer A.D."/>
            <person name="Zhu Q."/>
            <person name="Mitros T."/>
            <person name="Hellsten U."/>
            <person name="Loque D."/>
            <person name="Otillar R."/>
            <person name="Salamov A."/>
            <person name="Schmutz J."/>
            <person name="Shapiro H."/>
            <person name="Lindquist E."/>
            <person name="Lucas S."/>
            <person name="Rokhsar D."/>
            <person name="Grigoriev I.V."/>
        </authorList>
    </citation>
    <scope>NUCLEOTIDE SEQUENCE [LARGE SCALE GENOMIC DNA]</scope>
</reference>
<evidence type="ECO:0000313" key="13">
    <source>
        <dbReference type="Proteomes" id="UP000001514"/>
    </source>
</evidence>
<dbReference type="InterPro" id="IPR036871">
    <property type="entry name" value="PX_dom_sf"/>
</dbReference>
<dbReference type="GO" id="GO:0015031">
    <property type="term" value="P:protein transport"/>
    <property type="evidence" value="ECO:0000318"/>
    <property type="project" value="GO_Central"/>
</dbReference>
<evidence type="ECO:0000256" key="8">
    <source>
        <dbReference type="ARBA" id="ARBA00055681"/>
    </source>
</evidence>
<dbReference type="HOGENOM" id="CLU_010605_0_0_1"/>
<dbReference type="OMA" id="LHECAIL"/>
<protein>
    <recommendedName>
        <fullName evidence="11">PX domain-containing protein</fullName>
    </recommendedName>
</protein>
<keyword evidence="3" id="KW-0813">Transport</keyword>
<dbReference type="FunFam" id="3.30.1520.10:FF:000060">
    <property type="entry name" value="Phox (PX) domain-containing protein"/>
    <property type="match status" value="1"/>
</dbReference>
<feature type="non-terminal residue" evidence="12">
    <location>
        <position position="1"/>
    </location>
</feature>
<dbReference type="PANTHER" id="PTHR46856:SF1">
    <property type="entry name" value="PX DOMAIN-CONTAINING PROTEIN EREL1-RELATED"/>
    <property type="match status" value="1"/>
</dbReference>
<evidence type="ECO:0000256" key="7">
    <source>
        <dbReference type="ARBA" id="ARBA00023136"/>
    </source>
</evidence>
<dbReference type="KEGG" id="smo:SELMODRAFT_10732"/>
<keyword evidence="13" id="KW-1185">Reference proteome</keyword>
<evidence type="ECO:0000256" key="10">
    <source>
        <dbReference type="SAM" id="MobiDB-lite"/>
    </source>
</evidence>
<dbReference type="Proteomes" id="UP000001514">
    <property type="component" value="Unassembled WGS sequence"/>
</dbReference>
<feature type="region of interest" description="Disordered" evidence="10">
    <location>
        <begin position="1"/>
        <end position="28"/>
    </location>
</feature>
<evidence type="ECO:0000259" key="11">
    <source>
        <dbReference type="PROSITE" id="PS50195"/>
    </source>
</evidence>
<dbReference type="eggNOG" id="ENOG502QVII">
    <property type="taxonomic scope" value="Eukaryota"/>
</dbReference>